<dbReference type="GO" id="GO:0030145">
    <property type="term" value="F:manganese ion binding"/>
    <property type="evidence" value="ECO:0007669"/>
    <property type="project" value="TreeGrafter"/>
</dbReference>
<proteinExistence type="inferred from homology"/>
<dbReference type="Proteomes" id="UP001174909">
    <property type="component" value="Unassembled WGS sequence"/>
</dbReference>
<sequence length="223" mass="25691">MDGNGRWAQQRDLPRLEGHRAGVERIQILLETLTSYGVKFATIYAFSTENWGRPQNEVDGLMSIFSDAIDVQTRQLHERNVRIVHLGKTSNMDPELRGAIERAQLLTQDNTGITLNVAFDYGGRDEILRAVRRIVRDGLSPEQVDETTFCRYLFTAHCPDPDLIIRTGGEQRISNFLLWQSAYSEFYHTCTLWPDLEPAELEQALETYRTRQRRYGKVAEPET</sequence>
<dbReference type="SUPFAM" id="SSF64005">
    <property type="entry name" value="Undecaprenyl diphosphate synthase"/>
    <property type="match status" value="1"/>
</dbReference>
<comment type="catalytic activity">
    <reaction evidence="3">
        <text>n isopentenyl diphosphate + (2E,6E)-farnesyl diphosphate = a di-trans,poly-cis-polyprenyl diphosphate + n diphosphate</text>
        <dbReference type="Rhea" id="RHEA:53008"/>
        <dbReference type="Rhea" id="RHEA-COMP:19494"/>
        <dbReference type="ChEBI" id="CHEBI:33019"/>
        <dbReference type="ChEBI" id="CHEBI:128769"/>
        <dbReference type="ChEBI" id="CHEBI:136960"/>
        <dbReference type="ChEBI" id="CHEBI:175763"/>
        <dbReference type="EC" id="2.5.1.87"/>
    </reaction>
</comment>
<dbReference type="GO" id="GO:0000287">
    <property type="term" value="F:magnesium ion binding"/>
    <property type="evidence" value="ECO:0007669"/>
    <property type="project" value="TreeGrafter"/>
</dbReference>
<comment type="caution">
    <text evidence="5">The sequence shown here is derived from an EMBL/GenBank/DDBJ whole genome shotgun (WGS) entry which is preliminary data.</text>
</comment>
<dbReference type="InterPro" id="IPR018520">
    <property type="entry name" value="UPP_synth-like_CS"/>
</dbReference>
<evidence type="ECO:0000313" key="6">
    <source>
        <dbReference type="Proteomes" id="UP001174909"/>
    </source>
</evidence>
<comment type="cofactor">
    <cofactor evidence="1">
        <name>Mg(2+)</name>
        <dbReference type="ChEBI" id="CHEBI:18420"/>
    </cofactor>
</comment>
<dbReference type="InterPro" id="IPR036424">
    <property type="entry name" value="UPP_synth-like_sf"/>
</dbReference>
<dbReference type="CDD" id="cd00475">
    <property type="entry name" value="Cis_IPPS"/>
    <property type="match status" value="1"/>
</dbReference>
<keyword evidence="2 4" id="KW-0808">Transferase</keyword>
<keyword evidence="6" id="KW-1185">Reference proteome</keyword>
<dbReference type="Pfam" id="PF01255">
    <property type="entry name" value="Prenyltransf"/>
    <property type="match status" value="1"/>
</dbReference>
<organism evidence="5 6">
    <name type="scientific">Geodia barretti</name>
    <name type="common">Barrett's horny sponge</name>
    <dbReference type="NCBI Taxonomy" id="519541"/>
    <lineage>
        <taxon>Eukaryota</taxon>
        <taxon>Metazoa</taxon>
        <taxon>Porifera</taxon>
        <taxon>Demospongiae</taxon>
        <taxon>Heteroscleromorpha</taxon>
        <taxon>Tetractinellida</taxon>
        <taxon>Astrophorina</taxon>
        <taxon>Geodiidae</taxon>
        <taxon>Geodia</taxon>
    </lineage>
</organism>
<evidence type="ECO:0000256" key="2">
    <source>
        <dbReference type="ARBA" id="ARBA00022679"/>
    </source>
</evidence>
<dbReference type="GO" id="GO:0008834">
    <property type="term" value="F:ditrans,polycis-undecaprenyl-diphosphate synthase [(2E,6E)-farnesyl-diphosphate specific] activity"/>
    <property type="evidence" value="ECO:0007669"/>
    <property type="project" value="TreeGrafter"/>
</dbReference>
<comment type="similarity">
    <text evidence="4">Belongs to the UPP synthase family.</text>
</comment>
<dbReference type="NCBIfam" id="TIGR00055">
    <property type="entry name" value="uppS"/>
    <property type="match status" value="1"/>
</dbReference>
<dbReference type="PANTHER" id="PTHR10291:SF0">
    <property type="entry name" value="DEHYDRODOLICHYL DIPHOSPHATE SYNTHASE 2"/>
    <property type="match status" value="1"/>
</dbReference>
<dbReference type="AlphaFoldDB" id="A0AA35R540"/>
<dbReference type="GO" id="GO:0016094">
    <property type="term" value="P:polyprenol biosynthetic process"/>
    <property type="evidence" value="ECO:0007669"/>
    <property type="project" value="TreeGrafter"/>
</dbReference>
<dbReference type="PROSITE" id="PS01066">
    <property type="entry name" value="UPP_SYNTHASE"/>
    <property type="match status" value="1"/>
</dbReference>
<dbReference type="PANTHER" id="PTHR10291">
    <property type="entry name" value="DEHYDRODOLICHYL DIPHOSPHATE SYNTHASE FAMILY MEMBER"/>
    <property type="match status" value="1"/>
</dbReference>
<name>A0AA35R540_GEOBA</name>
<protein>
    <recommendedName>
        <fullName evidence="4">Alkyl transferase</fullName>
        <ecNumber evidence="4">2.5.1.-</ecNumber>
    </recommendedName>
</protein>
<dbReference type="EMBL" id="CASHTH010000556">
    <property type="protein sequence ID" value="CAI8004291.1"/>
    <property type="molecule type" value="Genomic_DNA"/>
</dbReference>
<dbReference type="InterPro" id="IPR001441">
    <property type="entry name" value="UPP_synth-like"/>
</dbReference>
<dbReference type="HAMAP" id="MF_01139">
    <property type="entry name" value="ISPT"/>
    <property type="match status" value="1"/>
</dbReference>
<gene>
    <name evidence="5" type="ORF">GBAR_LOCUS3872</name>
</gene>
<dbReference type="EC" id="2.5.1.-" evidence="4"/>
<evidence type="ECO:0000256" key="4">
    <source>
        <dbReference type="RuleBase" id="RU363018"/>
    </source>
</evidence>
<evidence type="ECO:0000256" key="1">
    <source>
        <dbReference type="ARBA" id="ARBA00001946"/>
    </source>
</evidence>
<accession>A0AA35R540</accession>
<dbReference type="GO" id="GO:0005829">
    <property type="term" value="C:cytosol"/>
    <property type="evidence" value="ECO:0007669"/>
    <property type="project" value="TreeGrafter"/>
</dbReference>
<reference evidence="5" key="1">
    <citation type="submission" date="2023-03" db="EMBL/GenBank/DDBJ databases">
        <authorList>
            <person name="Steffen K."/>
            <person name="Cardenas P."/>
        </authorList>
    </citation>
    <scope>NUCLEOTIDE SEQUENCE</scope>
</reference>
<dbReference type="Gene3D" id="3.40.1180.10">
    <property type="entry name" value="Decaprenyl diphosphate synthase-like"/>
    <property type="match status" value="1"/>
</dbReference>
<evidence type="ECO:0000313" key="5">
    <source>
        <dbReference type="EMBL" id="CAI8004291.1"/>
    </source>
</evidence>
<evidence type="ECO:0000256" key="3">
    <source>
        <dbReference type="ARBA" id="ARBA00047353"/>
    </source>
</evidence>